<dbReference type="InterPro" id="IPR041373">
    <property type="entry name" value="RT_RNaseH"/>
</dbReference>
<evidence type="ECO:0000259" key="7">
    <source>
        <dbReference type="Pfam" id="PF17917"/>
    </source>
</evidence>
<keyword evidence="9" id="KW-1185">Reference proteome</keyword>
<organism evidence="8 9">
    <name type="scientific">Araneus ventricosus</name>
    <name type="common">Orbweaver spider</name>
    <name type="synonym">Epeira ventricosa</name>
    <dbReference type="NCBI Taxonomy" id="182803"/>
    <lineage>
        <taxon>Eukaryota</taxon>
        <taxon>Metazoa</taxon>
        <taxon>Ecdysozoa</taxon>
        <taxon>Arthropoda</taxon>
        <taxon>Chelicerata</taxon>
        <taxon>Arachnida</taxon>
        <taxon>Araneae</taxon>
        <taxon>Araneomorphae</taxon>
        <taxon>Entelegynae</taxon>
        <taxon>Araneoidea</taxon>
        <taxon>Araneidae</taxon>
        <taxon>Araneus</taxon>
    </lineage>
</organism>
<proteinExistence type="predicted"/>
<dbReference type="InterPro" id="IPR043502">
    <property type="entry name" value="DNA/RNA_pol_sf"/>
</dbReference>
<sequence>MQTDDSDLWIRIVLSQHDDRNEEHPVLYLSTKFTDAKRKYGTTEKECAAILYAIKKLKYYLDGKHFTIETDHNPLGWLNSNAGTNQRLMRWSLALQPFLYKVFQKAGNKHLNTDALSRSKI</sequence>
<evidence type="ECO:0000256" key="3">
    <source>
        <dbReference type="ARBA" id="ARBA00022722"/>
    </source>
</evidence>
<keyword evidence="6" id="KW-0695">RNA-directed DNA polymerase</keyword>
<dbReference type="EMBL" id="BGPR01001476">
    <property type="protein sequence ID" value="GBM54837.1"/>
    <property type="molecule type" value="Genomic_DNA"/>
</dbReference>
<keyword evidence="4" id="KW-0255">Endonuclease</keyword>
<reference evidence="8 9" key="1">
    <citation type="journal article" date="2019" name="Sci. Rep.">
        <title>Orb-weaving spider Araneus ventricosus genome elucidates the spidroin gene catalogue.</title>
        <authorList>
            <person name="Kono N."/>
            <person name="Nakamura H."/>
            <person name="Ohtoshi R."/>
            <person name="Moran D.A.P."/>
            <person name="Shinohara A."/>
            <person name="Yoshida Y."/>
            <person name="Fujiwara M."/>
            <person name="Mori M."/>
            <person name="Tomita M."/>
            <person name="Arakawa K."/>
        </authorList>
    </citation>
    <scope>NUCLEOTIDE SEQUENCE [LARGE SCALE GENOMIC DNA]</scope>
</reference>
<keyword evidence="3" id="KW-0540">Nuclease</keyword>
<dbReference type="GO" id="GO:0004519">
    <property type="term" value="F:endonuclease activity"/>
    <property type="evidence" value="ECO:0007669"/>
    <property type="project" value="UniProtKB-KW"/>
</dbReference>
<dbReference type="SUPFAM" id="SSF56672">
    <property type="entry name" value="DNA/RNA polymerases"/>
    <property type="match status" value="1"/>
</dbReference>
<evidence type="ECO:0000256" key="1">
    <source>
        <dbReference type="ARBA" id="ARBA00022679"/>
    </source>
</evidence>
<dbReference type="InterPro" id="IPR050951">
    <property type="entry name" value="Retrovirus_Pol_polyprotein"/>
</dbReference>
<dbReference type="Proteomes" id="UP000499080">
    <property type="component" value="Unassembled WGS sequence"/>
</dbReference>
<comment type="caution">
    <text evidence="8">The sequence shown here is derived from an EMBL/GenBank/DDBJ whole genome shotgun (WGS) entry which is preliminary data.</text>
</comment>
<dbReference type="CDD" id="cd09274">
    <property type="entry name" value="RNase_HI_RT_Ty3"/>
    <property type="match status" value="1"/>
</dbReference>
<keyword evidence="5" id="KW-0378">Hydrolase</keyword>
<dbReference type="Gene3D" id="3.10.20.370">
    <property type="match status" value="1"/>
</dbReference>
<accession>A0A4Y2GNQ9</accession>
<evidence type="ECO:0000256" key="2">
    <source>
        <dbReference type="ARBA" id="ARBA00022695"/>
    </source>
</evidence>
<name>A0A4Y2GNQ9_ARAVE</name>
<evidence type="ECO:0000313" key="8">
    <source>
        <dbReference type="EMBL" id="GBM54837.1"/>
    </source>
</evidence>
<dbReference type="GO" id="GO:0003964">
    <property type="term" value="F:RNA-directed DNA polymerase activity"/>
    <property type="evidence" value="ECO:0007669"/>
    <property type="project" value="UniProtKB-KW"/>
</dbReference>
<keyword evidence="1" id="KW-0808">Transferase</keyword>
<dbReference type="PANTHER" id="PTHR37984">
    <property type="entry name" value="PROTEIN CBG26694"/>
    <property type="match status" value="1"/>
</dbReference>
<dbReference type="OrthoDB" id="6415283at2759"/>
<evidence type="ECO:0000256" key="4">
    <source>
        <dbReference type="ARBA" id="ARBA00022759"/>
    </source>
</evidence>
<evidence type="ECO:0000256" key="5">
    <source>
        <dbReference type="ARBA" id="ARBA00022801"/>
    </source>
</evidence>
<gene>
    <name evidence="8" type="primary">pol_3450</name>
    <name evidence="8" type="ORF">AVEN_3824_1</name>
</gene>
<dbReference type="PANTHER" id="PTHR37984:SF5">
    <property type="entry name" value="PROTEIN NYNRIN-LIKE"/>
    <property type="match status" value="1"/>
</dbReference>
<dbReference type="GO" id="GO:0016787">
    <property type="term" value="F:hydrolase activity"/>
    <property type="evidence" value="ECO:0007669"/>
    <property type="project" value="UniProtKB-KW"/>
</dbReference>
<dbReference type="AlphaFoldDB" id="A0A4Y2GNQ9"/>
<dbReference type="Pfam" id="PF17917">
    <property type="entry name" value="RT_RNaseH"/>
    <property type="match status" value="1"/>
</dbReference>
<keyword evidence="2" id="KW-0548">Nucleotidyltransferase</keyword>
<evidence type="ECO:0000256" key="6">
    <source>
        <dbReference type="ARBA" id="ARBA00022918"/>
    </source>
</evidence>
<protein>
    <submittedName>
        <fullName evidence="8">Retrovirus-related Pol polyprotein from transposon 17.6</fullName>
    </submittedName>
</protein>
<feature type="domain" description="Reverse transcriptase RNase H-like" evidence="7">
    <location>
        <begin position="1"/>
        <end position="98"/>
    </location>
</feature>
<evidence type="ECO:0000313" key="9">
    <source>
        <dbReference type="Proteomes" id="UP000499080"/>
    </source>
</evidence>